<dbReference type="Proteomes" id="UP000656813">
    <property type="component" value="Unassembled WGS sequence"/>
</dbReference>
<proteinExistence type="predicted"/>
<protein>
    <recommendedName>
        <fullName evidence="4">Zinc-ribbon domain-containing protein</fullName>
    </recommendedName>
</protein>
<evidence type="ECO:0000313" key="3">
    <source>
        <dbReference type="Proteomes" id="UP000656813"/>
    </source>
</evidence>
<reference evidence="2" key="1">
    <citation type="journal article" date="2014" name="Int. J. Syst. Evol. Microbiol.">
        <title>Complete genome sequence of Corynebacterium casei LMG S-19264T (=DSM 44701T), isolated from a smear-ripened cheese.</title>
        <authorList>
            <consortium name="US DOE Joint Genome Institute (JGI-PGF)"/>
            <person name="Walter F."/>
            <person name="Albersmeier A."/>
            <person name="Kalinowski J."/>
            <person name="Ruckert C."/>
        </authorList>
    </citation>
    <scope>NUCLEOTIDE SEQUENCE</scope>
    <source>
        <strain evidence="2">CGMCC 1.12777</strain>
    </source>
</reference>
<feature type="transmembrane region" description="Helical" evidence="1">
    <location>
        <begin position="87"/>
        <end position="108"/>
    </location>
</feature>
<dbReference type="AlphaFoldDB" id="A0A8J3EN63"/>
<organism evidence="2 3">
    <name type="scientific">Pullulanibacillus pueri</name>
    <dbReference type="NCBI Taxonomy" id="1437324"/>
    <lineage>
        <taxon>Bacteria</taxon>
        <taxon>Bacillati</taxon>
        <taxon>Bacillota</taxon>
        <taxon>Bacilli</taxon>
        <taxon>Bacillales</taxon>
        <taxon>Sporolactobacillaceae</taxon>
        <taxon>Pullulanibacillus</taxon>
    </lineage>
</organism>
<keyword evidence="1" id="KW-1133">Transmembrane helix</keyword>
<evidence type="ECO:0000256" key="1">
    <source>
        <dbReference type="SAM" id="Phobius"/>
    </source>
</evidence>
<evidence type="ECO:0008006" key="4">
    <source>
        <dbReference type="Google" id="ProtNLM"/>
    </source>
</evidence>
<keyword evidence="3" id="KW-1185">Reference proteome</keyword>
<reference evidence="2" key="2">
    <citation type="submission" date="2020-09" db="EMBL/GenBank/DDBJ databases">
        <authorList>
            <person name="Sun Q."/>
            <person name="Zhou Y."/>
        </authorList>
    </citation>
    <scope>NUCLEOTIDE SEQUENCE</scope>
    <source>
        <strain evidence="2">CGMCC 1.12777</strain>
    </source>
</reference>
<gene>
    <name evidence="2" type="ORF">GCM10007096_30000</name>
</gene>
<accession>A0A8J3EN63</accession>
<feature type="transmembrane region" description="Helical" evidence="1">
    <location>
        <begin position="226"/>
        <end position="245"/>
    </location>
</feature>
<dbReference type="RefSeq" id="WP_188498198.1">
    <property type="nucleotide sequence ID" value="NZ_BMFV01000025.1"/>
</dbReference>
<sequence>MNCSNCKQDIPNDAKFCPHCGIEYSTHEHAASSDVEPSNIHDRQQPSAPHPNIVKATTFINAYWAFFIDSLKSPTPHGETADKKHYIYGYVTFGLFSIIYGFIFFFMTRPLHSFSLYVYQDSFSFSKTFFPALFLMILITLMTVLIIWGVTRILLHVNVSFHDVVGRFGAFSTLYLALAVIALILSIPRIYGLLALFLVLMLLVYLSSIFAVVYSYKKQSKTKVDPLYATLIVYGVLFIILALFWNRLALYIGMNML</sequence>
<keyword evidence="1" id="KW-0472">Membrane</keyword>
<feature type="transmembrane region" description="Helical" evidence="1">
    <location>
        <begin position="128"/>
        <end position="155"/>
    </location>
</feature>
<dbReference type="EMBL" id="BMFV01000025">
    <property type="protein sequence ID" value="GGH85189.1"/>
    <property type="molecule type" value="Genomic_DNA"/>
</dbReference>
<keyword evidence="1" id="KW-0812">Transmembrane</keyword>
<evidence type="ECO:0000313" key="2">
    <source>
        <dbReference type="EMBL" id="GGH85189.1"/>
    </source>
</evidence>
<name>A0A8J3EN63_9BACL</name>
<feature type="transmembrane region" description="Helical" evidence="1">
    <location>
        <begin position="193"/>
        <end position="214"/>
    </location>
</feature>
<comment type="caution">
    <text evidence="2">The sequence shown here is derived from an EMBL/GenBank/DDBJ whole genome shotgun (WGS) entry which is preliminary data.</text>
</comment>
<feature type="transmembrane region" description="Helical" evidence="1">
    <location>
        <begin position="167"/>
        <end position="187"/>
    </location>
</feature>